<sequence>MAHSNEKVRKSIPNDLMFSIMSKLPPKSLNRFKCVRKSWALFFENSFFMNMYRKSFISNHSYYDDTCLLLKQTPLGFDQHSLLYLFSGEGFTNKVKLNWPLPFQEDGRDIKIMGSEINGNLCLYVKNDNSKVVVWNPSIKEFKVIPPSIHVSVPPHVRVESQLHAFGYDYNGDDYKLIRYVQFYPNLNLLDAQLNVSLSMALIKMLCSYPFWEIYSLKSSSWKKLNLDMPTYNRSRGGVLEQVYTKGMCHWLCKRENIDNSYLVSFDLDNEGFSLTSVPSLMESLENIHLMLLNEFIALMYIDAQRTSFHISILGEIGVKESWMILFIVESLPCFGHPIGVGKNNNIFFATEDEELAMCDLSTQTVQELGIEGSSFTCQIVTYKKSLLSIAEQIID</sequence>
<comment type="caution">
    <text evidence="1">The sequence shown here is derived from an EMBL/GenBank/DDBJ whole genome shotgun (WGS) entry which is preliminary data.</text>
</comment>
<organism evidence="1 2">
    <name type="scientific">Trifolium pratense</name>
    <name type="common">Red clover</name>
    <dbReference type="NCBI Taxonomy" id="57577"/>
    <lineage>
        <taxon>Eukaryota</taxon>
        <taxon>Viridiplantae</taxon>
        <taxon>Streptophyta</taxon>
        <taxon>Embryophyta</taxon>
        <taxon>Tracheophyta</taxon>
        <taxon>Spermatophyta</taxon>
        <taxon>Magnoliopsida</taxon>
        <taxon>eudicotyledons</taxon>
        <taxon>Gunneridae</taxon>
        <taxon>Pentapetalae</taxon>
        <taxon>rosids</taxon>
        <taxon>fabids</taxon>
        <taxon>Fabales</taxon>
        <taxon>Fabaceae</taxon>
        <taxon>Papilionoideae</taxon>
        <taxon>50 kb inversion clade</taxon>
        <taxon>NPAAA clade</taxon>
        <taxon>Hologalegina</taxon>
        <taxon>IRL clade</taxon>
        <taxon>Trifolieae</taxon>
        <taxon>Trifolium</taxon>
    </lineage>
</organism>
<proteinExistence type="predicted"/>
<name>A0ACB0LYQ9_TRIPR</name>
<gene>
    <name evidence="1" type="ORF">MILVUS5_LOCUS37920</name>
</gene>
<evidence type="ECO:0000313" key="1">
    <source>
        <dbReference type="EMBL" id="CAJ2674737.1"/>
    </source>
</evidence>
<evidence type="ECO:0000313" key="2">
    <source>
        <dbReference type="Proteomes" id="UP001177021"/>
    </source>
</evidence>
<dbReference type="EMBL" id="CASHSV030000716">
    <property type="protein sequence ID" value="CAJ2674737.1"/>
    <property type="molecule type" value="Genomic_DNA"/>
</dbReference>
<reference evidence="1" key="1">
    <citation type="submission" date="2023-10" db="EMBL/GenBank/DDBJ databases">
        <authorList>
            <person name="Rodriguez Cubillos JULIANA M."/>
            <person name="De Vega J."/>
        </authorList>
    </citation>
    <scope>NUCLEOTIDE SEQUENCE</scope>
</reference>
<protein>
    <submittedName>
        <fullName evidence="1">Uncharacterized protein</fullName>
    </submittedName>
</protein>
<dbReference type="Proteomes" id="UP001177021">
    <property type="component" value="Unassembled WGS sequence"/>
</dbReference>
<keyword evidence="2" id="KW-1185">Reference proteome</keyword>
<accession>A0ACB0LYQ9</accession>